<feature type="non-terminal residue" evidence="1">
    <location>
        <position position="115"/>
    </location>
</feature>
<dbReference type="EMBL" id="CAJVPL010017954">
    <property type="protein sequence ID" value="CAG8700427.1"/>
    <property type="molecule type" value="Genomic_DNA"/>
</dbReference>
<accession>A0A9N9N4L4</accession>
<gene>
    <name evidence="1" type="ORF">AGERDE_LOCUS13480</name>
</gene>
<reference evidence="1" key="1">
    <citation type="submission" date="2021-06" db="EMBL/GenBank/DDBJ databases">
        <authorList>
            <person name="Kallberg Y."/>
            <person name="Tangrot J."/>
            <person name="Rosling A."/>
        </authorList>
    </citation>
    <scope>NUCLEOTIDE SEQUENCE</scope>
    <source>
        <strain evidence="1">MT106</strain>
    </source>
</reference>
<protein>
    <submittedName>
        <fullName evidence="1">7722_t:CDS:1</fullName>
    </submittedName>
</protein>
<keyword evidence="2" id="KW-1185">Reference proteome</keyword>
<dbReference type="OrthoDB" id="2379186at2759"/>
<feature type="non-terminal residue" evidence="1">
    <location>
        <position position="1"/>
    </location>
</feature>
<evidence type="ECO:0000313" key="1">
    <source>
        <dbReference type="EMBL" id="CAG8700427.1"/>
    </source>
</evidence>
<dbReference type="AlphaFoldDB" id="A0A9N9N4L4"/>
<name>A0A9N9N4L4_9GLOM</name>
<proteinExistence type="predicted"/>
<dbReference type="Proteomes" id="UP000789831">
    <property type="component" value="Unassembled WGS sequence"/>
</dbReference>
<comment type="caution">
    <text evidence="1">The sequence shown here is derived from an EMBL/GenBank/DDBJ whole genome shotgun (WGS) entry which is preliminary data.</text>
</comment>
<organism evidence="1 2">
    <name type="scientific">Ambispora gerdemannii</name>
    <dbReference type="NCBI Taxonomy" id="144530"/>
    <lineage>
        <taxon>Eukaryota</taxon>
        <taxon>Fungi</taxon>
        <taxon>Fungi incertae sedis</taxon>
        <taxon>Mucoromycota</taxon>
        <taxon>Glomeromycotina</taxon>
        <taxon>Glomeromycetes</taxon>
        <taxon>Archaeosporales</taxon>
        <taxon>Ambisporaceae</taxon>
        <taxon>Ambispora</taxon>
    </lineage>
</organism>
<evidence type="ECO:0000313" key="2">
    <source>
        <dbReference type="Proteomes" id="UP000789831"/>
    </source>
</evidence>
<sequence length="115" mass="13175">SVEDGSSKKRKHPEVTSETIGRLLPIIVNLCPQRDVPDFITIYRPNGTVIELGYSVKKIFKEEASVKHLVEIYETLRENKVRYTDKLEHSTSHCVYLAPRGLQRTPTNLKELLQA</sequence>